<reference evidence="1" key="1">
    <citation type="submission" date="2014-05" db="EMBL/GenBank/DDBJ databases">
        <authorList>
            <person name="Chronopoulou M."/>
        </authorList>
    </citation>
    <scope>NUCLEOTIDE SEQUENCE</scope>
    <source>
        <tissue evidence="1">Whole organism</tissue>
    </source>
</reference>
<sequence>MYVILFYLFFSPISLVNNYWRKI</sequence>
<dbReference type="EMBL" id="HACA01004920">
    <property type="protein sequence ID" value="CDW22281.1"/>
    <property type="molecule type" value="Transcribed_RNA"/>
</dbReference>
<protein>
    <submittedName>
        <fullName evidence="1">Uncharacterized protein</fullName>
    </submittedName>
</protein>
<organism evidence="1">
    <name type="scientific">Lepeophtheirus salmonis</name>
    <name type="common">Salmon louse</name>
    <name type="synonym">Caligus salmonis</name>
    <dbReference type="NCBI Taxonomy" id="72036"/>
    <lineage>
        <taxon>Eukaryota</taxon>
        <taxon>Metazoa</taxon>
        <taxon>Ecdysozoa</taxon>
        <taxon>Arthropoda</taxon>
        <taxon>Crustacea</taxon>
        <taxon>Multicrustacea</taxon>
        <taxon>Hexanauplia</taxon>
        <taxon>Copepoda</taxon>
        <taxon>Siphonostomatoida</taxon>
        <taxon>Caligidae</taxon>
        <taxon>Lepeophtheirus</taxon>
    </lineage>
</organism>
<dbReference type="AlphaFoldDB" id="A0A0K2T9X8"/>
<name>A0A0K2T9X8_LEPSM</name>
<evidence type="ECO:0000313" key="1">
    <source>
        <dbReference type="EMBL" id="CDW22281.1"/>
    </source>
</evidence>
<accession>A0A0K2T9X8</accession>
<proteinExistence type="predicted"/>